<dbReference type="PANTHER" id="PTHR10746:SF6">
    <property type="entry name" value="LARGE RIBOSOMAL SUBUNIT PROTEIN UL4M"/>
    <property type="match status" value="1"/>
</dbReference>
<dbReference type="InterPro" id="IPR013005">
    <property type="entry name" value="Ribosomal_uL4-like"/>
</dbReference>
<evidence type="ECO:0000256" key="2">
    <source>
        <dbReference type="ARBA" id="ARBA00022980"/>
    </source>
</evidence>
<dbReference type="InterPro" id="IPR023574">
    <property type="entry name" value="Ribosomal_uL4_dom_sf"/>
</dbReference>
<dbReference type="SUPFAM" id="SSF52166">
    <property type="entry name" value="Ribosomal protein L4"/>
    <property type="match status" value="1"/>
</dbReference>
<feature type="transmembrane region" description="Helical" evidence="5">
    <location>
        <begin position="124"/>
        <end position="147"/>
    </location>
</feature>
<dbReference type="AlphaFoldDB" id="A0A5B9XXL0"/>
<dbReference type="GO" id="GO:0005840">
    <property type="term" value="C:ribosome"/>
    <property type="evidence" value="ECO:0007669"/>
    <property type="project" value="UniProtKB-KW"/>
</dbReference>
<accession>A0A5B9XXL0</accession>
<evidence type="ECO:0000313" key="6">
    <source>
        <dbReference type="EMBL" id="QEH58574.1"/>
    </source>
</evidence>
<reference evidence="6" key="1">
    <citation type="journal article" date="2019" name="Curr. Biol.">
        <title>Multiple Independent Origins of Apicomplexan-Like Parasites.</title>
        <authorList>
            <person name="Mathur V."/>
            <person name="Kolisko M."/>
            <person name="Hehenberger E."/>
            <person name="Irwin N.A.T."/>
            <person name="Leander B.S."/>
            <person name="Kristmundsson A."/>
            <person name="Freeman M.A."/>
            <person name="Keeling P.J."/>
        </authorList>
    </citation>
    <scope>NUCLEOTIDE SEQUENCE</scope>
</reference>
<evidence type="ECO:0000256" key="4">
    <source>
        <dbReference type="ARBA" id="ARBA00040565"/>
    </source>
</evidence>
<sequence length="201" mass="24269">MIKIKLQNIFTLPIYTLSIFINNIILQKTKETFYLKLQNINIKYKSLILKKIILVELHNIKSKSRNFNKSRGNLNYSTKKKWRQKGTGRARVGSFKSLQFRGKVNAFPFLYAKRSRKINKKEKLLALNLVMFIRLNDIFIIKGPWHYNQQFNKNFYLNFNKIYNNSYNIYYLLNIFNKYLKFFNKINIIKMLKSNKIIIFI</sequence>
<keyword evidence="5" id="KW-1133">Transmembrane helix</keyword>
<dbReference type="GO" id="GO:0006412">
    <property type="term" value="P:translation"/>
    <property type="evidence" value="ECO:0007669"/>
    <property type="project" value="InterPro"/>
</dbReference>
<dbReference type="GO" id="GO:1990904">
    <property type="term" value="C:ribonucleoprotein complex"/>
    <property type="evidence" value="ECO:0007669"/>
    <property type="project" value="UniProtKB-KW"/>
</dbReference>
<feature type="transmembrane region" description="Helical" evidence="5">
    <location>
        <begin position="167"/>
        <end position="184"/>
    </location>
</feature>
<dbReference type="Pfam" id="PF00573">
    <property type="entry name" value="Ribosomal_L4"/>
    <property type="match status" value="1"/>
</dbReference>
<protein>
    <recommendedName>
        <fullName evidence="4">Large ribosomal subunit protein uL4m</fullName>
    </recommendedName>
</protein>
<keyword evidence="5" id="KW-0812">Transmembrane</keyword>
<keyword evidence="5" id="KW-0472">Membrane</keyword>
<gene>
    <name evidence="6" type="primary">rpl4</name>
</gene>
<dbReference type="Gene3D" id="3.40.1370.10">
    <property type="match status" value="1"/>
</dbReference>
<feature type="transmembrane region" description="Helical" evidence="5">
    <location>
        <begin position="6"/>
        <end position="26"/>
    </location>
</feature>
<keyword evidence="3" id="KW-0687">Ribonucleoprotein</keyword>
<dbReference type="GO" id="GO:0003735">
    <property type="term" value="F:structural constituent of ribosome"/>
    <property type="evidence" value="ECO:0007669"/>
    <property type="project" value="InterPro"/>
</dbReference>
<proteinExistence type="inferred from homology"/>
<name>A0A5B9XXL0_9ALVE</name>
<evidence type="ECO:0000256" key="3">
    <source>
        <dbReference type="ARBA" id="ARBA00023274"/>
    </source>
</evidence>
<evidence type="ECO:0000256" key="5">
    <source>
        <dbReference type="SAM" id="Phobius"/>
    </source>
</evidence>
<organism evidence="6">
    <name type="scientific">Piridium sociabile</name>
    <dbReference type="NCBI Taxonomy" id="2570542"/>
    <lineage>
        <taxon>Eukaryota</taxon>
        <taxon>Sar</taxon>
        <taxon>Alveolata</taxon>
        <taxon>Colpodellida</taxon>
        <taxon>Vitrellaceae</taxon>
        <taxon>Piridium</taxon>
    </lineage>
</organism>
<dbReference type="PANTHER" id="PTHR10746">
    <property type="entry name" value="50S RIBOSOMAL PROTEIN L4"/>
    <property type="match status" value="1"/>
</dbReference>
<evidence type="ECO:0000256" key="1">
    <source>
        <dbReference type="ARBA" id="ARBA00010528"/>
    </source>
</evidence>
<keyword evidence="2 6" id="KW-0689">Ribosomal protein</keyword>
<comment type="similarity">
    <text evidence="1">Belongs to the universal ribosomal protein uL4 family.</text>
</comment>
<dbReference type="EMBL" id="MK962129">
    <property type="protein sequence ID" value="QEH58574.1"/>
    <property type="molecule type" value="Genomic_DNA"/>
</dbReference>
<dbReference type="InterPro" id="IPR002136">
    <property type="entry name" value="Ribosomal_uL4"/>
</dbReference>